<feature type="transmembrane region" description="Helical" evidence="1">
    <location>
        <begin position="101"/>
        <end position="126"/>
    </location>
</feature>
<evidence type="ECO:0000313" key="3">
    <source>
        <dbReference type="Proteomes" id="UP001203207"/>
    </source>
</evidence>
<feature type="transmembrane region" description="Helical" evidence="1">
    <location>
        <begin position="71"/>
        <end position="95"/>
    </location>
</feature>
<dbReference type="Proteomes" id="UP001203207">
    <property type="component" value="Unassembled WGS sequence"/>
</dbReference>
<dbReference type="EMBL" id="JAKRVX010000008">
    <property type="protein sequence ID" value="MCL9818123.1"/>
    <property type="molecule type" value="Genomic_DNA"/>
</dbReference>
<feature type="transmembrane region" description="Helical" evidence="1">
    <location>
        <begin position="170"/>
        <end position="193"/>
    </location>
</feature>
<dbReference type="Pfam" id="PF13197">
    <property type="entry name" value="DUF4013"/>
    <property type="match status" value="1"/>
</dbReference>
<keyword evidence="3" id="KW-1185">Reference proteome</keyword>
<keyword evidence="1" id="KW-0472">Membrane</keyword>
<comment type="caution">
    <text evidence="2">The sequence shown here is derived from an EMBL/GenBank/DDBJ whole genome shotgun (WGS) entry which is preliminary data.</text>
</comment>
<name>A0AAE3FZ74_9EURY</name>
<protein>
    <submittedName>
        <fullName evidence="2">DUF4013 domain-containing protein</fullName>
    </submittedName>
</protein>
<organism evidence="2 3">
    <name type="scientific">Natronocalculus amylovorans</name>
    <dbReference type="NCBI Taxonomy" id="2917812"/>
    <lineage>
        <taxon>Archaea</taxon>
        <taxon>Methanobacteriati</taxon>
        <taxon>Methanobacteriota</taxon>
        <taxon>Stenosarchaea group</taxon>
        <taxon>Halobacteria</taxon>
        <taxon>Halobacteriales</taxon>
        <taxon>Haloferacaceae</taxon>
        <taxon>Natronocalculus</taxon>
    </lineage>
</organism>
<dbReference type="AlphaFoldDB" id="A0AAE3FZ74"/>
<proteinExistence type="predicted"/>
<gene>
    <name evidence="2" type="ORF">AArcSt2_14360</name>
</gene>
<reference evidence="2" key="2">
    <citation type="submission" date="2022-02" db="EMBL/GenBank/DDBJ databases">
        <authorList>
            <person name="Elcheninov A.G."/>
            <person name="Sorokin D.Y."/>
            <person name="Kublanov I.V."/>
        </authorList>
    </citation>
    <scope>NUCLEOTIDE SEQUENCE</scope>
    <source>
        <strain evidence="2">AArc-St2</strain>
    </source>
</reference>
<evidence type="ECO:0000256" key="1">
    <source>
        <dbReference type="SAM" id="Phobius"/>
    </source>
</evidence>
<dbReference type="RefSeq" id="WP_250585602.1">
    <property type="nucleotide sequence ID" value="NZ_JAKRVX010000008.1"/>
</dbReference>
<dbReference type="InterPro" id="IPR025098">
    <property type="entry name" value="DUF4013"/>
</dbReference>
<evidence type="ECO:0000313" key="2">
    <source>
        <dbReference type="EMBL" id="MCL9818123.1"/>
    </source>
</evidence>
<keyword evidence="1" id="KW-0812">Transmembrane</keyword>
<feature type="transmembrane region" description="Helical" evidence="1">
    <location>
        <begin position="20"/>
        <end position="43"/>
    </location>
</feature>
<feature type="transmembrane region" description="Helical" evidence="1">
    <location>
        <begin position="147"/>
        <end position="164"/>
    </location>
</feature>
<reference evidence="2" key="1">
    <citation type="journal article" date="2022" name="Syst. Appl. Microbiol.">
        <title>Natronocalculus amylovorans gen. nov., sp. nov., and Natranaeroarchaeum aerophilus sp. nov., dominant culturable amylolytic natronoarchaea from hypersaline soda lakes in southwestern Siberia.</title>
        <authorList>
            <person name="Sorokin D.Y."/>
            <person name="Elcheninov A.G."/>
            <person name="Khizhniak T.V."/>
            <person name="Koenen M."/>
            <person name="Bale N.J."/>
            <person name="Damste J.S.S."/>
            <person name="Kublanov I.V."/>
        </authorList>
    </citation>
    <scope>NUCLEOTIDE SEQUENCE</scope>
    <source>
        <strain evidence="2">AArc-St2</strain>
    </source>
</reference>
<sequence>MIVDIAKYPFEDEEYLRTLLIGSLLLIGSVLILPAFILVGYFARTVQRASNGESPPQFEDYIGLFIDGVKLTAVMLGYFVLFFIALFVVAFLGAIDERAGTVGFILLVPTYFGLLYIATAAVYHFCQELDMRAAFDFRSIVQTSLSLRYLLVVVLVWVILPTVFTVLQILIGLTIIGILLLPATLVYEFIIYAKLMSLIPDRSTTTT</sequence>
<accession>A0AAE3FZ74</accession>
<keyword evidence="1" id="KW-1133">Transmembrane helix</keyword>